<accession>A0A6A3GU26</accession>
<dbReference type="AlphaFoldDB" id="A0A6A3GU26"/>
<dbReference type="GO" id="GO:0004523">
    <property type="term" value="F:RNA-DNA hybrid ribonuclease activity"/>
    <property type="evidence" value="ECO:0007669"/>
    <property type="project" value="InterPro"/>
</dbReference>
<evidence type="ECO:0000259" key="2">
    <source>
        <dbReference type="Pfam" id="PF13456"/>
    </source>
</evidence>
<dbReference type="InterPro" id="IPR036397">
    <property type="entry name" value="RNaseH_sf"/>
</dbReference>
<evidence type="ECO:0000313" key="4">
    <source>
        <dbReference type="EMBL" id="KAE9268665.1"/>
    </source>
</evidence>
<proteinExistence type="predicted"/>
<dbReference type="InterPro" id="IPR002156">
    <property type="entry name" value="RNaseH_domain"/>
</dbReference>
<dbReference type="EMBL" id="QXFV01006753">
    <property type="protein sequence ID" value="KAE8960559.1"/>
    <property type="molecule type" value="Genomic_DNA"/>
</dbReference>
<gene>
    <name evidence="3" type="ORF">PR001_g30347</name>
    <name evidence="4" type="ORF">PR003_g31369</name>
</gene>
<reference evidence="3 5" key="1">
    <citation type="submission" date="2018-09" db="EMBL/GenBank/DDBJ databases">
        <title>Genomic investigation of the strawberry pathogen Phytophthora fragariae indicates pathogenicity is determined by transcriptional variation in three key races.</title>
        <authorList>
            <person name="Adams T.M."/>
            <person name="Armitage A.D."/>
            <person name="Sobczyk M.K."/>
            <person name="Bates H.J."/>
            <person name="Dunwell J.M."/>
            <person name="Nellist C.F."/>
            <person name="Harrison R.J."/>
        </authorList>
    </citation>
    <scope>NUCLEOTIDE SEQUENCE [LARGE SCALE GENOMIC DNA]</scope>
    <source>
        <strain evidence="3 5">SCRP249</strain>
        <strain evidence="4 6">SCRP333</strain>
    </source>
</reference>
<feature type="region of interest" description="Disordered" evidence="1">
    <location>
        <begin position="165"/>
        <end position="198"/>
    </location>
</feature>
<feature type="domain" description="RNase H type-1" evidence="2">
    <location>
        <begin position="2"/>
        <end position="68"/>
    </location>
</feature>
<name>A0A6A3GU26_9STRA</name>
<sequence>MALERGISEVVIVGDSHIAIQQAQGLIQCLKPRLRRLLSEFEDQRQKSKSIELAHVKRGFNAAADYLTTKIWTTRHSVSIDNPVEFAQLRRLSRMTEKLISDQKSKQAEPDMEPSSVPEAKVDVVRGHLSLAQTDERFSPKSKTFVITRSCARAGETPTEVKVVDPDSNVRDAAETAEAQARLIPMQAGDELPEPNAQ</sequence>
<evidence type="ECO:0000256" key="1">
    <source>
        <dbReference type="SAM" id="MobiDB-lite"/>
    </source>
</evidence>
<dbReference type="Proteomes" id="UP000429607">
    <property type="component" value="Unassembled WGS sequence"/>
</dbReference>
<evidence type="ECO:0000313" key="6">
    <source>
        <dbReference type="Proteomes" id="UP000434957"/>
    </source>
</evidence>
<evidence type="ECO:0000313" key="5">
    <source>
        <dbReference type="Proteomes" id="UP000429607"/>
    </source>
</evidence>
<keyword evidence="6" id="KW-1185">Reference proteome</keyword>
<feature type="compositionally biased region" description="Basic and acidic residues" evidence="1">
    <location>
        <begin position="165"/>
        <end position="174"/>
    </location>
</feature>
<protein>
    <recommendedName>
        <fullName evidence="2">RNase H type-1 domain-containing protein</fullName>
    </recommendedName>
</protein>
<dbReference type="EMBL" id="QXFT01006558">
    <property type="protein sequence ID" value="KAE9268665.1"/>
    <property type="molecule type" value="Genomic_DNA"/>
</dbReference>
<dbReference type="Pfam" id="PF13456">
    <property type="entry name" value="RVT_3"/>
    <property type="match status" value="1"/>
</dbReference>
<evidence type="ECO:0000313" key="3">
    <source>
        <dbReference type="EMBL" id="KAE8960559.1"/>
    </source>
</evidence>
<organism evidence="3 5">
    <name type="scientific">Phytophthora rubi</name>
    <dbReference type="NCBI Taxonomy" id="129364"/>
    <lineage>
        <taxon>Eukaryota</taxon>
        <taxon>Sar</taxon>
        <taxon>Stramenopiles</taxon>
        <taxon>Oomycota</taxon>
        <taxon>Peronosporomycetes</taxon>
        <taxon>Peronosporales</taxon>
        <taxon>Peronosporaceae</taxon>
        <taxon>Phytophthora</taxon>
    </lineage>
</organism>
<dbReference type="Proteomes" id="UP000434957">
    <property type="component" value="Unassembled WGS sequence"/>
</dbReference>
<comment type="caution">
    <text evidence="3">The sequence shown here is derived from an EMBL/GenBank/DDBJ whole genome shotgun (WGS) entry which is preliminary data.</text>
</comment>
<dbReference type="GO" id="GO:0003676">
    <property type="term" value="F:nucleic acid binding"/>
    <property type="evidence" value="ECO:0007669"/>
    <property type="project" value="InterPro"/>
</dbReference>
<dbReference type="Gene3D" id="3.30.420.10">
    <property type="entry name" value="Ribonuclease H-like superfamily/Ribonuclease H"/>
    <property type="match status" value="1"/>
</dbReference>